<sequence>MVFYNDETVTPTSNSTTGDETNELGEQMASATESNSSATLNDSNICSNNNNEVEANESEPKTDNDINSNDNTIPSDANNGSNTINTGNAGNIGIANNDICNPSFVSSNEDINTDSCNIVNNVTILADNSDRSNSGVIFEVWQNNIKDAFDKISEIVDEYSFVAIDTEFPGVVVRPTSNFHEYYYQTVRFNVDLLKVIQIGLSFRNKYGKAPINTYSTFQFNFKFDMENDIYSQDSIQFLRHSGIEFDKHHNNGIDFMCFGEYMYGSGLILNPKVKWISFHGCYDFAYLVKILSSKPLPESESNFFETVKMLFPTLYDIKFILKQIQNLNHLNSLQKLSEHLEIQRIGIAHQAGSDALVTCCTFFKLIRNYLDSCIDDNLFNGQIYGFGNSVSISK</sequence>
<evidence type="ECO:0000256" key="1">
    <source>
        <dbReference type="ARBA" id="ARBA00001663"/>
    </source>
</evidence>
<reference evidence="16 17" key="1">
    <citation type="submission" date="2023-10" db="EMBL/GenBank/DDBJ databases">
        <title>Comparative genomics analysis reveals potential genetic determinants of host preference in Cryptosporidium xiaoi.</title>
        <authorList>
            <person name="Xiao L."/>
            <person name="Li J."/>
        </authorList>
    </citation>
    <scope>NUCLEOTIDE SEQUENCE [LARGE SCALE GENOMIC DNA]</scope>
    <source>
        <strain evidence="16 17">52996</strain>
    </source>
</reference>
<dbReference type="EMBL" id="JAWDEY010000031">
    <property type="protein sequence ID" value="KAK6588708.1"/>
    <property type="molecule type" value="Genomic_DNA"/>
</dbReference>
<feature type="compositionally biased region" description="Low complexity" evidence="15">
    <location>
        <begin position="65"/>
        <end position="84"/>
    </location>
</feature>
<evidence type="ECO:0000256" key="2">
    <source>
        <dbReference type="ARBA" id="ARBA00004123"/>
    </source>
</evidence>
<evidence type="ECO:0000256" key="10">
    <source>
        <dbReference type="ARBA" id="ARBA00022839"/>
    </source>
</evidence>
<evidence type="ECO:0000256" key="5">
    <source>
        <dbReference type="ARBA" id="ARBA00012161"/>
    </source>
</evidence>
<dbReference type="EC" id="3.1.13.4" evidence="5"/>
<gene>
    <name evidence="16" type="ORF">RS030_3496</name>
</gene>
<keyword evidence="8" id="KW-0479">Metal-binding</keyword>
<dbReference type="GO" id="GO:0004535">
    <property type="term" value="F:poly(A)-specific ribonuclease activity"/>
    <property type="evidence" value="ECO:0007669"/>
    <property type="project" value="UniProtKB-EC"/>
</dbReference>
<evidence type="ECO:0000256" key="7">
    <source>
        <dbReference type="ARBA" id="ARBA00022722"/>
    </source>
</evidence>
<comment type="similarity">
    <text evidence="4">Belongs to the CAF1 family.</text>
</comment>
<dbReference type="InterPro" id="IPR012337">
    <property type="entry name" value="RNaseH-like_sf"/>
</dbReference>
<keyword evidence="13" id="KW-0804">Transcription</keyword>
<feature type="region of interest" description="Disordered" evidence="15">
    <location>
        <begin position="1"/>
        <end position="84"/>
    </location>
</feature>
<dbReference type="InterPro" id="IPR036397">
    <property type="entry name" value="RNaseH_sf"/>
</dbReference>
<dbReference type="InterPro" id="IPR006941">
    <property type="entry name" value="RNase_CAF1"/>
</dbReference>
<comment type="caution">
    <text evidence="16">The sequence shown here is derived from an EMBL/GenBank/DDBJ whole genome shotgun (WGS) entry which is preliminary data.</text>
</comment>
<evidence type="ECO:0000313" key="17">
    <source>
        <dbReference type="Proteomes" id="UP001311799"/>
    </source>
</evidence>
<protein>
    <recommendedName>
        <fullName evidence="5">poly(A)-specific ribonuclease</fullName>
        <ecNumber evidence="5">3.1.13.4</ecNumber>
    </recommendedName>
</protein>
<feature type="compositionally biased region" description="Polar residues" evidence="15">
    <location>
        <begin position="7"/>
        <end position="19"/>
    </location>
</feature>
<comment type="subcellular location">
    <subcellularLocation>
        <location evidence="3">Cytoplasm</location>
    </subcellularLocation>
    <subcellularLocation>
        <location evidence="2">Nucleus</location>
    </subcellularLocation>
</comment>
<keyword evidence="17" id="KW-1185">Reference proteome</keyword>
<dbReference type="GO" id="GO:0005634">
    <property type="term" value="C:nucleus"/>
    <property type="evidence" value="ECO:0007669"/>
    <property type="project" value="UniProtKB-SubCell"/>
</dbReference>
<dbReference type="GO" id="GO:0046872">
    <property type="term" value="F:metal ion binding"/>
    <property type="evidence" value="ECO:0007669"/>
    <property type="project" value="UniProtKB-KW"/>
</dbReference>
<keyword evidence="10" id="KW-0269">Exonuclease</keyword>
<evidence type="ECO:0000256" key="13">
    <source>
        <dbReference type="ARBA" id="ARBA00023163"/>
    </source>
</evidence>
<evidence type="ECO:0000256" key="11">
    <source>
        <dbReference type="ARBA" id="ARBA00022884"/>
    </source>
</evidence>
<keyword evidence="11" id="KW-0694">RNA-binding</keyword>
<evidence type="ECO:0000256" key="12">
    <source>
        <dbReference type="ARBA" id="ARBA00023015"/>
    </source>
</evidence>
<evidence type="ECO:0000256" key="15">
    <source>
        <dbReference type="SAM" id="MobiDB-lite"/>
    </source>
</evidence>
<keyword evidence="9" id="KW-0378">Hydrolase</keyword>
<evidence type="ECO:0000256" key="14">
    <source>
        <dbReference type="ARBA" id="ARBA00023242"/>
    </source>
</evidence>
<comment type="catalytic activity">
    <reaction evidence="1">
        <text>Exonucleolytic cleavage of poly(A) to 5'-AMP.</text>
        <dbReference type="EC" id="3.1.13.4"/>
    </reaction>
</comment>
<keyword evidence="12" id="KW-0805">Transcription regulation</keyword>
<dbReference type="AlphaFoldDB" id="A0AAV9XVT0"/>
<evidence type="ECO:0000256" key="4">
    <source>
        <dbReference type="ARBA" id="ARBA00008372"/>
    </source>
</evidence>
<dbReference type="InterPro" id="IPR039637">
    <property type="entry name" value="CNOT7/CNOT8/Pop2"/>
</dbReference>
<dbReference type="GO" id="GO:0005737">
    <property type="term" value="C:cytoplasm"/>
    <property type="evidence" value="ECO:0007669"/>
    <property type="project" value="UniProtKB-SubCell"/>
</dbReference>
<organism evidence="16 17">
    <name type="scientific">Cryptosporidium xiaoi</name>
    <dbReference type="NCBI Taxonomy" id="659607"/>
    <lineage>
        <taxon>Eukaryota</taxon>
        <taxon>Sar</taxon>
        <taxon>Alveolata</taxon>
        <taxon>Apicomplexa</taxon>
        <taxon>Conoidasida</taxon>
        <taxon>Coccidia</taxon>
        <taxon>Eucoccidiorida</taxon>
        <taxon>Eimeriorina</taxon>
        <taxon>Cryptosporidiidae</taxon>
        <taxon>Cryptosporidium</taxon>
    </lineage>
</organism>
<accession>A0AAV9XVT0</accession>
<dbReference type="Pfam" id="PF04857">
    <property type="entry name" value="CAF1"/>
    <property type="match status" value="2"/>
</dbReference>
<feature type="compositionally biased region" description="Low complexity" evidence="15">
    <location>
        <begin position="41"/>
        <end position="53"/>
    </location>
</feature>
<keyword evidence="14" id="KW-0539">Nucleus</keyword>
<dbReference type="GO" id="GO:0030014">
    <property type="term" value="C:CCR4-NOT complex"/>
    <property type="evidence" value="ECO:0007669"/>
    <property type="project" value="InterPro"/>
</dbReference>
<name>A0AAV9XVT0_9CRYT</name>
<evidence type="ECO:0000256" key="3">
    <source>
        <dbReference type="ARBA" id="ARBA00004496"/>
    </source>
</evidence>
<evidence type="ECO:0000256" key="9">
    <source>
        <dbReference type="ARBA" id="ARBA00022801"/>
    </source>
</evidence>
<dbReference type="Gene3D" id="3.30.420.10">
    <property type="entry name" value="Ribonuclease H-like superfamily/Ribonuclease H"/>
    <property type="match status" value="1"/>
</dbReference>
<keyword evidence="7" id="KW-0540">Nuclease</keyword>
<dbReference type="Proteomes" id="UP001311799">
    <property type="component" value="Unassembled WGS sequence"/>
</dbReference>
<evidence type="ECO:0000256" key="8">
    <source>
        <dbReference type="ARBA" id="ARBA00022723"/>
    </source>
</evidence>
<evidence type="ECO:0000313" key="16">
    <source>
        <dbReference type="EMBL" id="KAK6588708.1"/>
    </source>
</evidence>
<proteinExistence type="inferred from homology"/>
<feature type="compositionally biased region" description="Polar residues" evidence="15">
    <location>
        <begin position="29"/>
        <end position="40"/>
    </location>
</feature>
<dbReference type="PANTHER" id="PTHR10797">
    <property type="entry name" value="CCR4-NOT TRANSCRIPTION COMPLEX SUBUNIT"/>
    <property type="match status" value="1"/>
</dbReference>
<dbReference type="SUPFAM" id="SSF53098">
    <property type="entry name" value="Ribonuclease H-like"/>
    <property type="match status" value="1"/>
</dbReference>
<keyword evidence="6" id="KW-0963">Cytoplasm</keyword>
<dbReference type="GO" id="GO:0003723">
    <property type="term" value="F:RNA binding"/>
    <property type="evidence" value="ECO:0007669"/>
    <property type="project" value="UniProtKB-KW"/>
</dbReference>
<evidence type="ECO:0000256" key="6">
    <source>
        <dbReference type="ARBA" id="ARBA00022490"/>
    </source>
</evidence>